<keyword evidence="2" id="KW-0805">Transcription regulation</keyword>
<dbReference type="Gene3D" id="1.10.10.60">
    <property type="entry name" value="Homeodomain-like"/>
    <property type="match status" value="1"/>
</dbReference>
<dbReference type="InterPro" id="IPR011051">
    <property type="entry name" value="RmlC_Cupin_sf"/>
</dbReference>
<evidence type="ECO:0000313" key="6">
    <source>
        <dbReference type="EMBL" id="SPY44285.1"/>
    </source>
</evidence>
<dbReference type="FunFam" id="1.10.10.60:FF:000132">
    <property type="entry name" value="AraC family transcriptional regulator"/>
    <property type="match status" value="1"/>
</dbReference>
<dbReference type="CDD" id="cd06124">
    <property type="entry name" value="cupin_NimR-like_N"/>
    <property type="match status" value="1"/>
</dbReference>
<dbReference type="EMBL" id="UATL01000005">
    <property type="protein sequence ID" value="SPY44285.1"/>
    <property type="molecule type" value="Genomic_DNA"/>
</dbReference>
<evidence type="ECO:0000256" key="5">
    <source>
        <dbReference type="ARBA" id="ARBA00023163"/>
    </source>
</evidence>
<dbReference type="Pfam" id="PF12833">
    <property type="entry name" value="HTH_18"/>
    <property type="match status" value="1"/>
</dbReference>
<dbReference type="PRINTS" id="PR00032">
    <property type="entry name" value="HTHARAC"/>
</dbReference>
<dbReference type="InterPro" id="IPR020449">
    <property type="entry name" value="Tscrpt_reg_AraC-type_HTH"/>
</dbReference>
<protein>
    <submittedName>
        <fullName evidence="6">HTH-type transcriptional repressor of iron proteins A</fullName>
    </submittedName>
</protein>
<keyword evidence="5" id="KW-0804">Transcription</keyword>
<dbReference type="PANTHER" id="PTHR11019">
    <property type="entry name" value="HTH-TYPE TRANSCRIPTIONAL REGULATOR NIMR"/>
    <property type="match status" value="1"/>
</dbReference>
<dbReference type="InterPro" id="IPR018060">
    <property type="entry name" value="HTH_AraC"/>
</dbReference>
<name>A0A2T3QJF9_PHODM</name>
<sequence>MKNVYRPIFDDNNPPAEIFFGHEVFLPNTGTIPHWHSWGQLQLISGGIMELKTQNKRFLSPPQYAVWVPPTVTHESYIRRSLDYCSMNIIAPLASTLPSYPCLLEISPIIEAIVNDFRRRKLIYPQTPEDERLVKVLLDQVLQCPIHQQFLPTSDDKLLNPILVELEKNPTNAKSLAQWASELHTTERTLARHCQDKLGMSFTEWRQRRKYIYSLHLLRKGMTVKEVALTLGYHQASPFITLFKKHSGSTPEQYRQRIGMDIQS</sequence>
<dbReference type="Pfam" id="PF02311">
    <property type="entry name" value="AraC_binding"/>
    <property type="match status" value="1"/>
</dbReference>
<evidence type="ECO:0000256" key="1">
    <source>
        <dbReference type="ARBA" id="ARBA00022491"/>
    </source>
</evidence>
<evidence type="ECO:0000256" key="2">
    <source>
        <dbReference type="ARBA" id="ARBA00023015"/>
    </source>
</evidence>
<organism evidence="6 7">
    <name type="scientific">Photobacterium damselae</name>
    <dbReference type="NCBI Taxonomy" id="38293"/>
    <lineage>
        <taxon>Bacteria</taxon>
        <taxon>Pseudomonadati</taxon>
        <taxon>Pseudomonadota</taxon>
        <taxon>Gammaproteobacteria</taxon>
        <taxon>Vibrionales</taxon>
        <taxon>Vibrionaceae</taxon>
        <taxon>Photobacterium</taxon>
    </lineage>
</organism>
<dbReference type="GO" id="GO:0003700">
    <property type="term" value="F:DNA-binding transcription factor activity"/>
    <property type="evidence" value="ECO:0007669"/>
    <property type="project" value="InterPro"/>
</dbReference>
<keyword evidence="4" id="KW-0010">Activator</keyword>
<keyword evidence="1" id="KW-0678">Repressor</keyword>
<dbReference type="GO" id="GO:0043565">
    <property type="term" value="F:sequence-specific DNA binding"/>
    <property type="evidence" value="ECO:0007669"/>
    <property type="project" value="InterPro"/>
</dbReference>
<dbReference type="SMART" id="SM00342">
    <property type="entry name" value="HTH_ARAC"/>
    <property type="match status" value="1"/>
</dbReference>
<dbReference type="RefSeq" id="WP_005306303.1">
    <property type="nucleotide sequence ID" value="NZ_CP018298.1"/>
</dbReference>
<dbReference type="SUPFAM" id="SSF46689">
    <property type="entry name" value="Homeodomain-like"/>
    <property type="match status" value="1"/>
</dbReference>
<evidence type="ECO:0000313" key="7">
    <source>
        <dbReference type="Proteomes" id="UP000251647"/>
    </source>
</evidence>
<dbReference type="PANTHER" id="PTHR11019:SF190">
    <property type="entry name" value="ARAC-FAMILY REGULATORY PROTEIN"/>
    <property type="match status" value="1"/>
</dbReference>
<gene>
    <name evidence="6" type="primary">ripA_1</name>
    <name evidence="6" type="ORF">NCTC11647_03223</name>
</gene>
<accession>A0A2T3QJF9</accession>
<dbReference type="Proteomes" id="UP000251647">
    <property type="component" value="Unassembled WGS sequence"/>
</dbReference>
<keyword evidence="3" id="KW-0238">DNA-binding</keyword>
<reference evidence="6 7" key="1">
    <citation type="submission" date="2018-06" db="EMBL/GenBank/DDBJ databases">
        <authorList>
            <consortium name="Pathogen Informatics"/>
            <person name="Doyle S."/>
        </authorList>
    </citation>
    <scope>NUCLEOTIDE SEQUENCE [LARGE SCALE GENOMIC DNA]</scope>
    <source>
        <strain evidence="6 7">NCTC11647</strain>
    </source>
</reference>
<dbReference type="PROSITE" id="PS01124">
    <property type="entry name" value="HTH_ARAC_FAMILY_2"/>
    <property type="match status" value="1"/>
</dbReference>
<dbReference type="OrthoDB" id="5949386at2"/>
<evidence type="ECO:0000256" key="3">
    <source>
        <dbReference type="ARBA" id="ARBA00023125"/>
    </source>
</evidence>
<evidence type="ECO:0000256" key="4">
    <source>
        <dbReference type="ARBA" id="ARBA00023159"/>
    </source>
</evidence>
<dbReference type="InterPro" id="IPR009057">
    <property type="entry name" value="Homeodomain-like_sf"/>
</dbReference>
<dbReference type="InterPro" id="IPR003313">
    <property type="entry name" value="AraC-bd"/>
</dbReference>
<proteinExistence type="predicted"/>
<dbReference type="SUPFAM" id="SSF51182">
    <property type="entry name" value="RmlC-like cupins"/>
    <property type="match status" value="1"/>
</dbReference>
<dbReference type="AlphaFoldDB" id="A0A2T3QJF9"/>